<evidence type="ECO:0000313" key="3">
    <source>
        <dbReference type="Proteomes" id="UP001271769"/>
    </source>
</evidence>
<dbReference type="PROSITE" id="PS51257">
    <property type="entry name" value="PROKAR_LIPOPROTEIN"/>
    <property type="match status" value="1"/>
</dbReference>
<feature type="chain" id="PRO_5046197054" description="Lipoprotein" evidence="1">
    <location>
        <begin position="20"/>
        <end position="151"/>
    </location>
</feature>
<reference evidence="2 3" key="1">
    <citation type="journal article" date="2013" name="Antonie Van Leeuwenhoek">
        <title>Dongia rigui sp. nov., isolated from freshwater of a large wetland in Korea.</title>
        <authorList>
            <person name="Baik K.S."/>
            <person name="Hwang Y.M."/>
            <person name="Choi J.S."/>
            <person name="Kwon J."/>
            <person name="Seong C.N."/>
        </authorList>
    </citation>
    <scope>NUCLEOTIDE SEQUENCE [LARGE SCALE GENOMIC DNA]</scope>
    <source>
        <strain evidence="2 3">04SU4-P</strain>
    </source>
</reference>
<accession>A0ABU5DVP8</accession>
<organism evidence="2 3">
    <name type="scientific">Dongia rigui</name>
    <dbReference type="NCBI Taxonomy" id="940149"/>
    <lineage>
        <taxon>Bacteria</taxon>
        <taxon>Pseudomonadati</taxon>
        <taxon>Pseudomonadota</taxon>
        <taxon>Alphaproteobacteria</taxon>
        <taxon>Rhodospirillales</taxon>
        <taxon>Dongiaceae</taxon>
        <taxon>Dongia</taxon>
    </lineage>
</organism>
<comment type="caution">
    <text evidence="2">The sequence shown here is derived from an EMBL/GenBank/DDBJ whole genome shotgun (WGS) entry which is preliminary data.</text>
</comment>
<sequence>MLRNVSAALLAALLVAACAAGPAPTAPSAPGSSQSTAAISDEDLLRSLLPDRTSADCVGRLEFVGERRVEGRSDCSGAFSGTTDTSVSAGTLCVYSYTVLARTATEASAGGNFVCSDGNHGTVVFKEKRGVAVGIATITAADGRVVTLTYQ</sequence>
<dbReference type="RefSeq" id="WP_320499125.1">
    <property type="nucleotide sequence ID" value="NZ_JAXCLX010000001.1"/>
</dbReference>
<keyword evidence="3" id="KW-1185">Reference proteome</keyword>
<evidence type="ECO:0000256" key="1">
    <source>
        <dbReference type="SAM" id="SignalP"/>
    </source>
</evidence>
<feature type="signal peptide" evidence="1">
    <location>
        <begin position="1"/>
        <end position="19"/>
    </location>
</feature>
<protein>
    <recommendedName>
        <fullName evidence="4">Lipoprotein</fullName>
    </recommendedName>
</protein>
<dbReference type="Proteomes" id="UP001271769">
    <property type="component" value="Unassembled WGS sequence"/>
</dbReference>
<keyword evidence="1" id="KW-0732">Signal</keyword>
<dbReference type="EMBL" id="JAXCLX010000001">
    <property type="protein sequence ID" value="MDY0870783.1"/>
    <property type="molecule type" value="Genomic_DNA"/>
</dbReference>
<name>A0ABU5DVP8_9PROT</name>
<proteinExistence type="predicted"/>
<gene>
    <name evidence="2" type="ORF">SMD31_02575</name>
</gene>
<evidence type="ECO:0008006" key="4">
    <source>
        <dbReference type="Google" id="ProtNLM"/>
    </source>
</evidence>
<evidence type="ECO:0000313" key="2">
    <source>
        <dbReference type="EMBL" id="MDY0870783.1"/>
    </source>
</evidence>